<evidence type="ECO:0000256" key="1">
    <source>
        <dbReference type="ARBA" id="ARBA00004141"/>
    </source>
</evidence>
<dbReference type="AlphaFoldDB" id="A0A7V1LNE2"/>
<dbReference type="InterPro" id="IPR050638">
    <property type="entry name" value="AA-Vitamin_Transporters"/>
</dbReference>
<evidence type="ECO:0000256" key="4">
    <source>
        <dbReference type="ARBA" id="ARBA00022989"/>
    </source>
</evidence>
<gene>
    <name evidence="8" type="ORF">ENJ10_11115</name>
</gene>
<dbReference type="PANTHER" id="PTHR32322:SF2">
    <property type="entry name" value="EAMA DOMAIN-CONTAINING PROTEIN"/>
    <property type="match status" value="1"/>
</dbReference>
<feature type="transmembrane region" description="Helical" evidence="6">
    <location>
        <begin position="114"/>
        <end position="131"/>
    </location>
</feature>
<sequence>MIYLFSVSILWAFSFSLIKGELNGIDPGFVAFFRLLLSFLVFAPFLPALWLGQRSGFSAALFIGMIQFGVMYILYINSFRWLTAWQVALFTVSTPLYVSVFFDWYRRQVNLRNLLAAFMAVAGTAGIIYQADKSYTFTSGFLLIQGANMAFAAGQVAYKLLREKKQDMGDAAYMAAAYLGAVLLTFFYTLFWGVFPMGGVSTGQWLTLIYLGVVASGVGFFLWNKGATRVNAGTLAVFNNLKIPLAILVALIIFGEQADIIRLGAGSLLLLLALWLAERKTFNPGKLYGKK</sequence>
<reference evidence="8" key="1">
    <citation type="journal article" date="2020" name="mSystems">
        <title>Genome- and Community-Level Interaction Insights into Carbon Utilization and Element Cycling Functions of Hydrothermarchaeota in Hydrothermal Sediment.</title>
        <authorList>
            <person name="Zhou Z."/>
            <person name="Liu Y."/>
            <person name="Xu W."/>
            <person name="Pan J."/>
            <person name="Luo Z.H."/>
            <person name="Li M."/>
        </authorList>
    </citation>
    <scope>NUCLEOTIDE SEQUENCE [LARGE SCALE GENOMIC DNA]</scope>
    <source>
        <strain evidence="8">HyVt-456</strain>
    </source>
</reference>
<feature type="transmembrane region" description="Helical" evidence="6">
    <location>
        <begin position="82"/>
        <end position="102"/>
    </location>
</feature>
<feature type="transmembrane region" description="Helical" evidence="6">
    <location>
        <begin position="57"/>
        <end position="76"/>
    </location>
</feature>
<dbReference type="Pfam" id="PF00892">
    <property type="entry name" value="EamA"/>
    <property type="match status" value="2"/>
</dbReference>
<accession>A0A7V1LNE2</accession>
<comment type="subcellular location">
    <subcellularLocation>
        <location evidence="1">Membrane</location>
        <topology evidence="1">Multi-pass membrane protein</topology>
    </subcellularLocation>
</comment>
<dbReference type="InterPro" id="IPR000620">
    <property type="entry name" value="EamA_dom"/>
</dbReference>
<organism evidence="8">
    <name type="scientific">Caldithrix abyssi</name>
    <dbReference type="NCBI Taxonomy" id="187145"/>
    <lineage>
        <taxon>Bacteria</taxon>
        <taxon>Pseudomonadati</taxon>
        <taxon>Calditrichota</taxon>
        <taxon>Calditrichia</taxon>
        <taxon>Calditrichales</taxon>
        <taxon>Calditrichaceae</taxon>
        <taxon>Caldithrix</taxon>
    </lineage>
</organism>
<proteinExistence type="inferred from homology"/>
<dbReference type="SUPFAM" id="SSF103481">
    <property type="entry name" value="Multidrug resistance efflux transporter EmrE"/>
    <property type="match status" value="2"/>
</dbReference>
<feature type="transmembrane region" description="Helical" evidence="6">
    <location>
        <begin position="235"/>
        <end position="254"/>
    </location>
</feature>
<keyword evidence="5 6" id="KW-0472">Membrane</keyword>
<feature type="transmembrane region" description="Helical" evidence="6">
    <location>
        <begin position="205"/>
        <end position="223"/>
    </location>
</feature>
<keyword evidence="4 6" id="KW-1133">Transmembrane helix</keyword>
<evidence type="ECO:0000256" key="6">
    <source>
        <dbReference type="SAM" id="Phobius"/>
    </source>
</evidence>
<evidence type="ECO:0000259" key="7">
    <source>
        <dbReference type="Pfam" id="PF00892"/>
    </source>
</evidence>
<name>A0A7V1LNE2_CALAY</name>
<evidence type="ECO:0000256" key="3">
    <source>
        <dbReference type="ARBA" id="ARBA00022692"/>
    </source>
</evidence>
<evidence type="ECO:0000313" key="8">
    <source>
        <dbReference type="EMBL" id="HED11228.1"/>
    </source>
</evidence>
<feature type="transmembrane region" description="Helical" evidence="6">
    <location>
        <begin position="137"/>
        <end position="161"/>
    </location>
</feature>
<feature type="transmembrane region" description="Helical" evidence="6">
    <location>
        <begin position="260"/>
        <end position="277"/>
    </location>
</feature>
<dbReference type="PANTHER" id="PTHR32322">
    <property type="entry name" value="INNER MEMBRANE TRANSPORTER"/>
    <property type="match status" value="1"/>
</dbReference>
<dbReference type="EMBL" id="DRLD01000309">
    <property type="protein sequence ID" value="HED11228.1"/>
    <property type="molecule type" value="Genomic_DNA"/>
</dbReference>
<evidence type="ECO:0000256" key="5">
    <source>
        <dbReference type="ARBA" id="ARBA00023136"/>
    </source>
</evidence>
<evidence type="ECO:0000256" key="2">
    <source>
        <dbReference type="ARBA" id="ARBA00007362"/>
    </source>
</evidence>
<feature type="domain" description="EamA" evidence="7">
    <location>
        <begin position="139"/>
        <end position="276"/>
    </location>
</feature>
<comment type="caution">
    <text evidence="8">The sequence shown here is derived from an EMBL/GenBank/DDBJ whole genome shotgun (WGS) entry which is preliminary data.</text>
</comment>
<feature type="transmembrane region" description="Helical" evidence="6">
    <location>
        <begin position="173"/>
        <end position="193"/>
    </location>
</feature>
<dbReference type="GO" id="GO:0016020">
    <property type="term" value="C:membrane"/>
    <property type="evidence" value="ECO:0007669"/>
    <property type="project" value="UniProtKB-SubCell"/>
</dbReference>
<dbReference type="Proteomes" id="UP000886005">
    <property type="component" value="Unassembled WGS sequence"/>
</dbReference>
<feature type="domain" description="EamA" evidence="7">
    <location>
        <begin position="2"/>
        <end position="128"/>
    </location>
</feature>
<comment type="similarity">
    <text evidence="2">Belongs to the EamA transporter family.</text>
</comment>
<feature type="transmembrane region" description="Helical" evidence="6">
    <location>
        <begin position="30"/>
        <end position="50"/>
    </location>
</feature>
<protein>
    <submittedName>
        <fullName evidence="8">EamA family transporter</fullName>
    </submittedName>
</protein>
<dbReference type="InterPro" id="IPR037185">
    <property type="entry name" value="EmrE-like"/>
</dbReference>
<keyword evidence="3 6" id="KW-0812">Transmembrane</keyword>